<reference evidence="2 3" key="1">
    <citation type="submission" date="2023-10" db="EMBL/GenBank/DDBJ databases">
        <title>Chromosome-scale genome assembly provides insights into flower coloration mechanisms of Canna indica.</title>
        <authorList>
            <person name="Li C."/>
        </authorList>
    </citation>
    <scope>NUCLEOTIDE SEQUENCE [LARGE SCALE GENOMIC DNA]</scope>
    <source>
        <tissue evidence="2">Flower</tissue>
    </source>
</reference>
<dbReference type="Proteomes" id="UP001327560">
    <property type="component" value="Chromosome 8"/>
</dbReference>
<accession>A0AAQ3L4M0</accession>
<dbReference type="PANTHER" id="PTHR46248">
    <property type="entry name" value="EXPRESSED PROTEIN"/>
    <property type="match status" value="1"/>
</dbReference>
<sequence length="116" mass="13158">MNRKGVEMILCNALDEALLDKPTIPNKLSEDILKCLMNIFLQMSPRSTDDMEKSSSSSDSFESFVEMDSRDPCDICAEYGKRDNGQYKHFEAVLLAATHFVISICRTSMLLMFPVH</sequence>
<protein>
    <submittedName>
        <fullName evidence="2">Uncharacterized protein</fullName>
    </submittedName>
</protein>
<evidence type="ECO:0000256" key="1">
    <source>
        <dbReference type="SAM" id="MobiDB-lite"/>
    </source>
</evidence>
<dbReference type="PANTHER" id="PTHR46248:SF9">
    <property type="entry name" value="EXPRESSED PROTEIN"/>
    <property type="match status" value="1"/>
</dbReference>
<organism evidence="2 3">
    <name type="scientific">Canna indica</name>
    <name type="common">Indian-shot</name>
    <dbReference type="NCBI Taxonomy" id="4628"/>
    <lineage>
        <taxon>Eukaryota</taxon>
        <taxon>Viridiplantae</taxon>
        <taxon>Streptophyta</taxon>
        <taxon>Embryophyta</taxon>
        <taxon>Tracheophyta</taxon>
        <taxon>Spermatophyta</taxon>
        <taxon>Magnoliopsida</taxon>
        <taxon>Liliopsida</taxon>
        <taxon>Zingiberales</taxon>
        <taxon>Cannaceae</taxon>
        <taxon>Canna</taxon>
    </lineage>
</organism>
<dbReference type="EMBL" id="CP136897">
    <property type="protein sequence ID" value="WOL16817.1"/>
    <property type="molecule type" value="Genomic_DNA"/>
</dbReference>
<keyword evidence="3" id="KW-1185">Reference proteome</keyword>
<evidence type="ECO:0000313" key="2">
    <source>
        <dbReference type="EMBL" id="WOL16817.1"/>
    </source>
</evidence>
<gene>
    <name evidence="2" type="ORF">Cni_G25605</name>
</gene>
<evidence type="ECO:0000313" key="3">
    <source>
        <dbReference type="Proteomes" id="UP001327560"/>
    </source>
</evidence>
<proteinExistence type="predicted"/>
<dbReference type="AlphaFoldDB" id="A0AAQ3L4M0"/>
<feature type="region of interest" description="Disordered" evidence="1">
    <location>
        <begin position="46"/>
        <end position="65"/>
    </location>
</feature>
<name>A0AAQ3L4M0_9LILI</name>
<feature type="compositionally biased region" description="Low complexity" evidence="1">
    <location>
        <begin position="54"/>
        <end position="65"/>
    </location>
</feature>